<dbReference type="OrthoDB" id="2063291at2"/>
<dbReference type="SUPFAM" id="SSF51658">
    <property type="entry name" value="Xylose isomerase-like"/>
    <property type="match status" value="1"/>
</dbReference>
<dbReference type="EMBL" id="VCIW01000004">
    <property type="protein sequence ID" value="TLS52697.1"/>
    <property type="molecule type" value="Genomic_DNA"/>
</dbReference>
<dbReference type="PANTHER" id="PTHR12110:SF21">
    <property type="entry name" value="XYLOSE ISOMERASE-LIKE TIM BARREL DOMAIN-CONTAINING PROTEIN"/>
    <property type="match status" value="1"/>
</dbReference>
<dbReference type="InterPro" id="IPR050312">
    <property type="entry name" value="IolE/XylAMocC-like"/>
</dbReference>
<dbReference type="InterPro" id="IPR036237">
    <property type="entry name" value="Xyl_isomerase-like_sf"/>
</dbReference>
<dbReference type="Gene3D" id="3.20.20.150">
    <property type="entry name" value="Divalent-metal-dependent TIM barrel enzymes"/>
    <property type="match status" value="1"/>
</dbReference>
<dbReference type="AlphaFoldDB" id="A0A5R9G8G7"/>
<keyword evidence="3" id="KW-1185">Reference proteome</keyword>
<evidence type="ECO:0000259" key="1">
    <source>
        <dbReference type="Pfam" id="PF01261"/>
    </source>
</evidence>
<dbReference type="PANTHER" id="PTHR12110">
    <property type="entry name" value="HYDROXYPYRUVATE ISOMERASE"/>
    <property type="match status" value="1"/>
</dbReference>
<dbReference type="GO" id="GO:0016853">
    <property type="term" value="F:isomerase activity"/>
    <property type="evidence" value="ECO:0007669"/>
    <property type="project" value="UniProtKB-KW"/>
</dbReference>
<dbReference type="RefSeq" id="WP_138193688.1">
    <property type="nucleotide sequence ID" value="NZ_VCIW01000004.1"/>
</dbReference>
<comment type="caution">
    <text evidence="2">The sequence shown here is derived from an EMBL/GenBank/DDBJ whole genome shotgun (WGS) entry which is preliminary data.</text>
</comment>
<gene>
    <name evidence="2" type="ORF">FE782_08700</name>
</gene>
<keyword evidence="2" id="KW-0413">Isomerase</keyword>
<dbReference type="Proteomes" id="UP000309676">
    <property type="component" value="Unassembled WGS sequence"/>
</dbReference>
<organism evidence="2 3">
    <name type="scientific">Paenibacillus antri</name>
    <dbReference type="NCBI Taxonomy" id="2582848"/>
    <lineage>
        <taxon>Bacteria</taxon>
        <taxon>Bacillati</taxon>
        <taxon>Bacillota</taxon>
        <taxon>Bacilli</taxon>
        <taxon>Bacillales</taxon>
        <taxon>Paenibacillaceae</taxon>
        <taxon>Paenibacillus</taxon>
    </lineage>
</organism>
<reference evidence="2 3" key="1">
    <citation type="submission" date="2019-05" db="EMBL/GenBank/DDBJ databases">
        <authorList>
            <person name="Narsing Rao M.P."/>
            <person name="Li W.J."/>
        </authorList>
    </citation>
    <scope>NUCLEOTIDE SEQUENCE [LARGE SCALE GENOMIC DNA]</scope>
    <source>
        <strain evidence="2 3">SYSU_K30003</strain>
    </source>
</reference>
<dbReference type="Pfam" id="PF01261">
    <property type="entry name" value="AP_endonuc_2"/>
    <property type="match status" value="1"/>
</dbReference>
<accession>A0A5R9G8G7</accession>
<protein>
    <submittedName>
        <fullName evidence="2">Sugar phosphate isomerase/epimerase</fullName>
    </submittedName>
</protein>
<evidence type="ECO:0000313" key="3">
    <source>
        <dbReference type="Proteomes" id="UP000309676"/>
    </source>
</evidence>
<name>A0A5R9G8G7_9BACL</name>
<dbReference type="InterPro" id="IPR013022">
    <property type="entry name" value="Xyl_isomerase-like_TIM-brl"/>
</dbReference>
<feature type="domain" description="Xylose isomerase-like TIM barrel" evidence="1">
    <location>
        <begin position="21"/>
        <end position="258"/>
    </location>
</feature>
<proteinExistence type="predicted"/>
<sequence>MSVGVLAHLFGSLPIRQLATEVSEAGFSHVQLALWKAISDVDFSEPGKLSPGLASYIGEEFAKRGVSISVLGCYLHLYDRDVERRRANLARFKELLRYARSFGCSIVAAESGTLPGGDYNEQDWKAMRHALEELAEEAERWGVFVGMEPANGHLIGTASELNQLLEEVPSPNVGVVIDPGNLLTEDNFAAQDDVIREAFDLLGDRIVAAHAKDRFLSEDGKLLTASPGYGRMNYELYLELLHRYKPYAHIVMEQATRDEMADSKQYIERIRAGYEKPITK</sequence>
<evidence type="ECO:0000313" key="2">
    <source>
        <dbReference type="EMBL" id="TLS52697.1"/>
    </source>
</evidence>